<gene>
    <name evidence="1" type="ORF">B0J12DRAFT_643169</name>
</gene>
<sequence length="119" mass="12808">MGLSSSLRYQQLLIAFVYLFGGVYGCGSRRSLLILRPLASPDVQRAGGFHADRQSPYLLFLPGYIDSLFAGNSAGWSCCRSLGLQECSCLSPDEAAAQLSRSLEATASWKGTECGLVHI</sequence>
<dbReference type="Proteomes" id="UP000774617">
    <property type="component" value="Unassembled WGS sequence"/>
</dbReference>
<keyword evidence="2" id="KW-1185">Reference proteome</keyword>
<evidence type="ECO:0000313" key="2">
    <source>
        <dbReference type="Proteomes" id="UP000774617"/>
    </source>
</evidence>
<dbReference type="EMBL" id="JAGTJR010000002">
    <property type="protein sequence ID" value="KAH7063555.1"/>
    <property type="molecule type" value="Genomic_DNA"/>
</dbReference>
<accession>A0ABQ8GVH8</accession>
<name>A0ABQ8GVH8_9PEZI</name>
<proteinExistence type="predicted"/>
<organism evidence="1 2">
    <name type="scientific">Macrophomina phaseolina</name>
    <dbReference type="NCBI Taxonomy" id="35725"/>
    <lineage>
        <taxon>Eukaryota</taxon>
        <taxon>Fungi</taxon>
        <taxon>Dikarya</taxon>
        <taxon>Ascomycota</taxon>
        <taxon>Pezizomycotina</taxon>
        <taxon>Dothideomycetes</taxon>
        <taxon>Dothideomycetes incertae sedis</taxon>
        <taxon>Botryosphaeriales</taxon>
        <taxon>Botryosphaeriaceae</taxon>
        <taxon>Macrophomina</taxon>
    </lineage>
</organism>
<comment type="caution">
    <text evidence="1">The sequence shown here is derived from an EMBL/GenBank/DDBJ whole genome shotgun (WGS) entry which is preliminary data.</text>
</comment>
<evidence type="ECO:0000313" key="1">
    <source>
        <dbReference type="EMBL" id="KAH7063555.1"/>
    </source>
</evidence>
<reference evidence="1 2" key="1">
    <citation type="journal article" date="2021" name="Nat. Commun.">
        <title>Genetic determinants of endophytism in the Arabidopsis root mycobiome.</title>
        <authorList>
            <person name="Mesny F."/>
            <person name="Miyauchi S."/>
            <person name="Thiergart T."/>
            <person name="Pickel B."/>
            <person name="Atanasova L."/>
            <person name="Karlsson M."/>
            <person name="Huettel B."/>
            <person name="Barry K.W."/>
            <person name="Haridas S."/>
            <person name="Chen C."/>
            <person name="Bauer D."/>
            <person name="Andreopoulos W."/>
            <person name="Pangilinan J."/>
            <person name="LaButti K."/>
            <person name="Riley R."/>
            <person name="Lipzen A."/>
            <person name="Clum A."/>
            <person name="Drula E."/>
            <person name="Henrissat B."/>
            <person name="Kohler A."/>
            <person name="Grigoriev I.V."/>
            <person name="Martin F.M."/>
            <person name="Hacquard S."/>
        </authorList>
    </citation>
    <scope>NUCLEOTIDE SEQUENCE [LARGE SCALE GENOMIC DNA]</scope>
    <source>
        <strain evidence="1 2">MPI-SDFR-AT-0080</strain>
    </source>
</reference>
<protein>
    <submittedName>
        <fullName evidence="1">Uncharacterized protein</fullName>
    </submittedName>
</protein>